<feature type="domain" description="Pherophorin" evidence="2">
    <location>
        <begin position="84"/>
        <end position="182"/>
    </location>
</feature>
<dbReference type="Pfam" id="PF12499">
    <property type="entry name" value="DUF3707"/>
    <property type="match status" value="1"/>
</dbReference>
<keyword evidence="1" id="KW-0732">Signal</keyword>
<dbReference type="EMBL" id="PGGS01000908">
    <property type="protein sequence ID" value="PNH01400.1"/>
    <property type="molecule type" value="Genomic_DNA"/>
</dbReference>
<gene>
    <name evidence="3" type="ORF">TSOC_012718</name>
</gene>
<evidence type="ECO:0000256" key="1">
    <source>
        <dbReference type="SAM" id="SignalP"/>
    </source>
</evidence>
<name>A0A2J7ZMC3_9CHLO</name>
<keyword evidence="4" id="KW-1185">Reference proteome</keyword>
<evidence type="ECO:0000313" key="4">
    <source>
        <dbReference type="Proteomes" id="UP000236333"/>
    </source>
</evidence>
<organism evidence="3 4">
    <name type="scientific">Tetrabaena socialis</name>
    <dbReference type="NCBI Taxonomy" id="47790"/>
    <lineage>
        <taxon>Eukaryota</taxon>
        <taxon>Viridiplantae</taxon>
        <taxon>Chlorophyta</taxon>
        <taxon>core chlorophytes</taxon>
        <taxon>Chlorophyceae</taxon>
        <taxon>CS clade</taxon>
        <taxon>Chlamydomonadales</taxon>
        <taxon>Tetrabaenaceae</taxon>
        <taxon>Tetrabaena</taxon>
    </lineage>
</organism>
<feature type="signal peptide" evidence="1">
    <location>
        <begin position="1"/>
        <end position="17"/>
    </location>
</feature>
<dbReference type="Proteomes" id="UP000236333">
    <property type="component" value="Unassembled WGS sequence"/>
</dbReference>
<evidence type="ECO:0000313" key="3">
    <source>
        <dbReference type="EMBL" id="PNH01400.1"/>
    </source>
</evidence>
<accession>A0A2J7ZMC3</accession>
<proteinExistence type="predicted"/>
<dbReference type="AlphaFoldDB" id="A0A2J7ZMC3"/>
<comment type="caution">
    <text evidence="3">The sequence shown here is derived from an EMBL/GenBank/DDBJ whole genome shotgun (WGS) entry which is preliminary data.</text>
</comment>
<reference evidence="3 4" key="1">
    <citation type="journal article" date="2017" name="Mol. Biol. Evol.">
        <title>The 4-celled Tetrabaena socialis nuclear genome reveals the essential components for genetic control of cell number at the origin of multicellularity in the volvocine lineage.</title>
        <authorList>
            <person name="Featherston J."/>
            <person name="Arakaki Y."/>
            <person name="Hanschen E.R."/>
            <person name="Ferris P.J."/>
            <person name="Michod R.E."/>
            <person name="Olson B.J.S.C."/>
            <person name="Nozaki H."/>
            <person name="Durand P.M."/>
        </authorList>
    </citation>
    <scope>NUCLEOTIDE SEQUENCE [LARGE SCALE GENOMIC DNA]</scope>
    <source>
        <strain evidence="3 4">NIES-571</strain>
    </source>
</reference>
<evidence type="ECO:0000259" key="2">
    <source>
        <dbReference type="Pfam" id="PF12499"/>
    </source>
</evidence>
<protein>
    <recommendedName>
        <fullName evidence="2">Pherophorin domain-containing protein</fullName>
    </recommendedName>
</protein>
<feature type="chain" id="PRO_5014352511" description="Pherophorin domain-containing protein" evidence="1">
    <location>
        <begin position="18"/>
        <end position="199"/>
    </location>
</feature>
<dbReference type="InterPro" id="IPR024616">
    <property type="entry name" value="Pherophorin"/>
</dbReference>
<sequence length="199" mass="20657">MLCLCPVFLICSAFDLGDPLPAQMTAISLWPFDSDTAAALALAALAGPDPWPSFPPASRCPAAADGSAGRTAASQLSFRLLSSRSPYRARWTRQQDTPQGTQFCLSLCMVPCQFLDPCCSSDLDTLEVAIDPTCAASVTTLTVSAGASAAATTSVTTPASGGTSPGMIRFARLGRTLTTAGGTSKVAHHSRPHPRPRIT</sequence>